<sequence>MSWLRERRVALAAVTLFVLLAGDAVRYPLTWYGWGAIIAVLAVCWIALAVRARLSWRGVPIALALFVGLAVLSIVWSAYRLETAIGSGLLVLTALGGAVMARTLTLEQVVRALGVALRWIIGLSLVFELAVATVIRQPVLPWWTDYEGEIPLAFFWSRNELFEVLDGGRIQGIVGNANLLGFAALLAIIVFTIQLVDHRVGQAAGYGWLAAAALTFVCAGSATMIVAAAVVAIVLVLLVVARRLGARARIRLLLVSAAAGVTALALVVVFRDALLELLGRSGDLTNRVDIWAAVTELALERPWFGWGWVSYWAPWVEPFDGLVLIKGVEYLQAHNALLDVWLQLGFAGVAVFSVLVVTMLLRAVSWAVDAPLGDIVDSPALRLLPALIATVLLVQSLAESRILIEGGLLLLVWLAVASRTHGRALSGIGR</sequence>
<feature type="domain" description="O-antigen ligase-related" evidence="6">
    <location>
        <begin position="210"/>
        <end position="352"/>
    </location>
</feature>
<dbReference type="EMBL" id="JACGWX010000009">
    <property type="protein sequence ID" value="MBA8848947.1"/>
    <property type="molecule type" value="Genomic_DNA"/>
</dbReference>
<dbReference type="Proteomes" id="UP000585905">
    <property type="component" value="Unassembled WGS sequence"/>
</dbReference>
<feature type="transmembrane region" description="Helical" evidence="5">
    <location>
        <begin position="177"/>
        <end position="196"/>
    </location>
</feature>
<feature type="transmembrane region" description="Helical" evidence="5">
    <location>
        <begin position="340"/>
        <end position="368"/>
    </location>
</feature>
<name>A0A839EBV5_9MICO</name>
<evidence type="ECO:0000256" key="3">
    <source>
        <dbReference type="ARBA" id="ARBA00022989"/>
    </source>
</evidence>
<evidence type="ECO:0000313" key="7">
    <source>
        <dbReference type="EMBL" id="MBA8848947.1"/>
    </source>
</evidence>
<protein>
    <submittedName>
        <fullName evidence="7">O-antigen ligase</fullName>
    </submittedName>
</protein>
<keyword evidence="2 5" id="KW-0812">Transmembrane</keyword>
<dbReference type="GO" id="GO:0016020">
    <property type="term" value="C:membrane"/>
    <property type="evidence" value="ECO:0007669"/>
    <property type="project" value="UniProtKB-SubCell"/>
</dbReference>
<comment type="caution">
    <text evidence="7">The sequence shown here is derived from an EMBL/GenBank/DDBJ whole genome shotgun (WGS) entry which is preliminary data.</text>
</comment>
<gene>
    <name evidence="7" type="ORF">FHX53_002564</name>
</gene>
<feature type="transmembrane region" description="Helical" evidence="5">
    <location>
        <begin position="208"/>
        <end position="240"/>
    </location>
</feature>
<dbReference type="PANTHER" id="PTHR37422">
    <property type="entry name" value="TEICHURONIC ACID BIOSYNTHESIS PROTEIN TUAE"/>
    <property type="match status" value="1"/>
</dbReference>
<organism evidence="7 8">
    <name type="scientific">Microcella alkalica</name>
    <dbReference type="NCBI Taxonomy" id="355930"/>
    <lineage>
        <taxon>Bacteria</taxon>
        <taxon>Bacillati</taxon>
        <taxon>Actinomycetota</taxon>
        <taxon>Actinomycetes</taxon>
        <taxon>Micrococcales</taxon>
        <taxon>Microbacteriaceae</taxon>
        <taxon>Microcella</taxon>
    </lineage>
</organism>
<feature type="transmembrane region" description="Helical" evidence="5">
    <location>
        <begin position="34"/>
        <end position="52"/>
    </location>
</feature>
<feature type="transmembrane region" description="Helical" evidence="5">
    <location>
        <begin position="85"/>
        <end position="104"/>
    </location>
</feature>
<keyword evidence="8" id="KW-1185">Reference proteome</keyword>
<dbReference type="InterPro" id="IPR007016">
    <property type="entry name" value="O-antigen_ligase-rel_domated"/>
</dbReference>
<evidence type="ECO:0000256" key="4">
    <source>
        <dbReference type="ARBA" id="ARBA00023136"/>
    </source>
</evidence>
<evidence type="ECO:0000259" key="6">
    <source>
        <dbReference type="Pfam" id="PF04932"/>
    </source>
</evidence>
<keyword evidence="4 5" id="KW-0472">Membrane</keyword>
<reference evidence="7 8" key="1">
    <citation type="submission" date="2020-07" db="EMBL/GenBank/DDBJ databases">
        <title>Sequencing the genomes of 1000 actinobacteria strains.</title>
        <authorList>
            <person name="Klenk H.-P."/>
        </authorList>
    </citation>
    <scope>NUCLEOTIDE SEQUENCE [LARGE SCALE GENOMIC DNA]</scope>
    <source>
        <strain evidence="7 8">DSM 19663</strain>
    </source>
</reference>
<dbReference type="GO" id="GO:0016874">
    <property type="term" value="F:ligase activity"/>
    <property type="evidence" value="ECO:0007669"/>
    <property type="project" value="UniProtKB-KW"/>
</dbReference>
<proteinExistence type="predicted"/>
<evidence type="ECO:0000256" key="1">
    <source>
        <dbReference type="ARBA" id="ARBA00004141"/>
    </source>
</evidence>
<dbReference type="InterPro" id="IPR051533">
    <property type="entry name" value="WaaL-like"/>
</dbReference>
<dbReference type="RefSeq" id="WP_182491724.1">
    <property type="nucleotide sequence ID" value="NZ_BAAAOV010000004.1"/>
</dbReference>
<dbReference type="PANTHER" id="PTHR37422:SF17">
    <property type="entry name" value="O-ANTIGEN LIGASE"/>
    <property type="match status" value="1"/>
</dbReference>
<accession>A0A839EBV5</accession>
<feature type="transmembrane region" description="Helical" evidence="5">
    <location>
        <begin position="59"/>
        <end position="79"/>
    </location>
</feature>
<dbReference type="AlphaFoldDB" id="A0A839EBV5"/>
<dbReference type="Pfam" id="PF04932">
    <property type="entry name" value="Wzy_C"/>
    <property type="match status" value="1"/>
</dbReference>
<evidence type="ECO:0000313" key="8">
    <source>
        <dbReference type="Proteomes" id="UP000585905"/>
    </source>
</evidence>
<comment type="subcellular location">
    <subcellularLocation>
        <location evidence="1">Membrane</location>
        <topology evidence="1">Multi-pass membrane protein</topology>
    </subcellularLocation>
</comment>
<keyword evidence="3 5" id="KW-1133">Transmembrane helix</keyword>
<keyword evidence="7" id="KW-0436">Ligase</keyword>
<evidence type="ECO:0000256" key="5">
    <source>
        <dbReference type="SAM" id="Phobius"/>
    </source>
</evidence>
<evidence type="ECO:0000256" key="2">
    <source>
        <dbReference type="ARBA" id="ARBA00022692"/>
    </source>
</evidence>
<feature type="transmembrane region" description="Helical" evidence="5">
    <location>
        <begin position="252"/>
        <end position="270"/>
    </location>
</feature>